<protein>
    <recommendedName>
        <fullName evidence="3 14">Guanylate cyclase</fullName>
        <ecNumber evidence="3 14">4.6.1.2</ecNumber>
    </recommendedName>
</protein>
<evidence type="ECO:0000256" key="11">
    <source>
        <dbReference type="ARBA" id="ARBA00023239"/>
    </source>
</evidence>
<dbReference type="FunFam" id="3.30.70.1230:FF:000019">
    <property type="entry name" value="Guanylate cyclase"/>
    <property type="match status" value="1"/>
</dbReference>
<dbReference type="CDD" id="cd07302">
    <property type="entry name" value="CHD"/>
    <property type="match status" value="1"/>
</dbReference>
<evidence type="ECO:0000256" key="8">
    <source>
        <dbReference type="ARBA" id="ARBA00023136"/>
    </source>
</evidence>
<comment type="catalytic activity">
    <reaction evidence="1 14">
        <text>GTP = 3',5'-cyclic GMP + diphosphate</text>
        <dbReference type="Rhea" id="RHEA:13665"/>
        <dbReference type="ChEBI" id="CHEBI:33019"/>
        <dbReference type="ChEBI" id="CHEBI:37565"/>
        <dbReference type="ChEBI" id="CHEBI:57746"/>
        <dbReference type="EC" id="4.6.1.2"/>
    </reaction>
</comment>
<dbReference type="GO" id="GO:0035556">
    <property type="term" value="P:intracellular signal transduction"/>
    <property type="evidence" value="ECO:0007669"/>
    <property type="project" value="InterPro"/>
</dbReference>
<evidence type="ECO:0000256" key="1">
    <source>
        <dbReference type="ARBA" id="ARBA00001436"/>
    </source>
</evidence>
<dbReference type="EC" id="4.6.1.2" evidence="3 14"/>
<dbReference type="Pfam" id="PF01094">
    <property type="entry name" value="ANF_receptor"/>
    <property type="match status" value="1"/>
</dbReference>
<dbReference type="PANTHER" id="PTHR11920:SF474">
    <property type="entry name" value="RECEPTOR-TYPE GUANYLATE CYCLASE GYC76C"/>
    <property type="match status" value="1"/>
</dbReference>
<keyword evidence="5" id="KW-0732">Signal</keyword>
<evidence type="ECO:0000256" key="14">
    <source>
        <dbReference type="RuleBase" id="RU003431"/>
    </source>
</evidence>
<dbReference type="GO" id="GO:0004016">
    <property type="term" value="F:adenylate cyclase activity"/>
    <property type="evidence" value="ECO:0007669"/>
    <property type="project" value="TreeGrafter"/>
</dbReference>
<feature type="region of interest" description="Disordered" evidence="15">
    <location>
        <begin position="1595"/>
        <end position="1619"/>
    </location>
</feature>
<evidence type="ECO:0000256" key="5">
    <source>
        <dbReference type="ARBA" id="ARBA00022729"/>
    </source>
</evidence>
<dbReference type="PROSITE" id="PS50011">
    <property type="entry name" value="PROTEIN_KINASE_DOM"/>
    <property type="match status" value="1"/>
</dbReference>
<sequence>MSGRREDFPVAAQSPYLAITCSPLKPTSHRQQRQVMSVKPGLMATGRQWQRCCWWLTLLFFALLLIGPAEPQTSKPMVNLTIGYLPTILGEHRDKQGLSISGAITYALKQIEERHILPEGVSLVLQFNDTKSDLLLTTKALTEMMCRDVVAVFGPENTCSVEATIASAWNRLMISHVTKSIVALLQHYAWKKFSIVAENSPRWQTVADSLEARVTANNTMKINHRLKFEDMNRCCANRESCCHNSWTFDILEKTRLGTRIYVFLGEPHNLYDFMTTMQMMRLFTKGDARRDKQIDLMFFFSIQQPAKLQVTNVSVYYFPTFLYLTVARNRMAKAEQTMVSAIRNCSELESPSPEAAKSLLMIVTTKPNEGFTQFSKMVRKHNKEPPFHFSEPEIFKTFVRHVPMYAAHLYDAVLLYATALGAVLRENNLTEPAKIVEAAKNGTYLFQHIIRDRKYESKSFITPLCLFSVCVTGASISIDDNGDSEGNYTVLAVKFSNVSRAITINKMAPSTFYCHYEMVPVGRFDYTNSTTPKFTLTDKIPWVSQRAPLDEPPCGYGNEKCSDDDRRLRDSQIAAGVLGCIFIAAVITTLFVYRKWKVEQEIAGLVWKIDPKDIIPISCQTADGFMDKSTSKVLYQSNCQSATDTYLFDLQLSLASVAVDQVFTKVGRYRGTVVRTKDLVFSKRHEIGRKTMKEMRLLREIRHDNINPFIGAAVEPNRVQIVSEYCHKGSLPDILENDDIKLENIFIASMVNDLVKGMMHLHKTDLHFHGNLKSSNCVVTSRWVLQITDYGLHELRAAAEKDSMGIHELNRNLLWKAPELLNDQSGSVRGSQKADVYAFGMILFEILTRQDAFGGYNFEPKDIVDKIRTGPAPGEKPFRPDLQMLQEYCIFVQPEIGMGCPEYIRSCMEDCWAELPEQRPDFPTIRDRLRKMREGMKPFIMDQLMEMMVIYASNLEVLVNERTKLLYEEKLKTEDLLHRMLPKPVAQRLTRGFGIEPESYEAVTIYFSDIVGFTKMSAESTPFQVVNFLNDLYTLFDSIIQGYDVYKVETIGDAYMVVSGLPLPNGDAHAGMIASMALDLLSAVKNHRVSHRPKDPVLLRIGIHTGPVVAGVVGLTMPRYCLFGDTVNTASRMESNGEPLRIHISCECRKALEKIGGYVTEERGLVAMKGKGEVLTHWLIGVTSGAVKARTDIGTNQAPLFCRPSGAIGANNANGSAGNMSDLRRRSPRMLHRAESMLTRRVSTDSRPVGSGSVRMSSTLAGQQGRIQGHPNRLYHHDNNSAEILEGSITDSICSSTNSTSHAPSPMFYNRKTSQSARSLRSVRTTKSNASLRRSCLLTRSAHASQVQIVAEAASESGDVDYRSGTTASPLLPQRRCQSLGRFPGDENPHHHQQDQQRGTASDSHGPRQFLCVPQVFPSRGNKSTQRRRKESKSLDLFPSELRSTLNEQSPLPSCASQGDTEDEHTRLLDGSDDHNVVLTIPNGDQPQQAELSRPNGHIKTAGYQAVKLIHNDDEGIDVNSESLISRDRTRPQPSLTACGLLEPEKKWHSCEQLHHSTLGERRSKEGKDTVIASTVNKSFKQLLVNLFSVGHGGDTFGRNSQTGEDFSDLHRDDRESVV</sequence>
<name>A0A164RWQ6_9CRUS</name>
<keyword evidence="8 16" id="KW-0472">Membrane</keyword>
<dbReference type="InterPro" id="IPR029787">
    <property type="entry name" value="Nucleotide_cyclase"/>
</dbReference>
<dbReference type="InterPro" id="IPR000719">
    <property type="entry name" value="Prot_kinase_dom"/>
</dbReference>
<organism evidence="19 20">
    <name type="scientific">Daphnia magna</name>
    <dbReference type="NCBI Taxonomy" id="35525"/>
    <lineage>
        <taxon>Eukaryota</taxon>
        <taxon>Metazoa</taxon>
        <taxon>Ecdysozoa</taxon>
        <taxon>Arthropoda</taxon>
        <taxon>Crustacea</taxon>
        <taxon>Branchiopoda</taxon>
        <taxon>Diplostraca</taxon>
        <taxon>Cladocera</taxon>
        <taxon>Anomopoda</taxon>
        <taxon>Daphniidae</taxon>
        <taxon>Daphnia</taxon>
    </lineage>
</organism>
<dbReference type="GO" id="GO:0001653">
    <property type="term" value="F:peptide receptor activity"/>
    <property type="evidence" value="ECO:0007669"/>
    <property type="project" value="TreeGrafter"/>
</dbReference>
<evidence type="ECO:0000256" key="4">
    <source>
        <dbReference type="ARBA" id="ARBA00022692"/>
    </source>
</evidence>
<evidence type="ECO:0000256" key="12">
    <source>
        <dbReference type="ARBA" id="ARBA00023293"/>
    </source>
</evidence>
<keyword evidence="10" id="KW-0325">Glycoprotein</keyword>
<evidence type="ECO:0000313" key="19">
    <source>
        <dbReference type="EMBL" id="KZS09018.1"/>
    </source>
</evidence>
<keyword evidence="20" id="KW-1185">Reference proteome</keyword>
<dbReference type="SUPFAM" id="SSF53822">
    <property type="entry name" value="Periplasmic binding protein-like I"/>
    <property type="match status" value="1"/>
</dbReference>
<dbReference type="SUPFAM" id="SSF55073">
    <property type="entry name" value="Nucleotide cyclase"/>
    <property type="match status" value="1"/>
</dbReference>
<dbReference type="SMART" id="SM00044">
    <property type="entry name" value="CYCc"/>
    <property type="match status" value="1"/>
</dbReference>
<keyword evidence="4 16" id="KW-0812">Transmembrane</keyword>
<dbReference type="Proteomes" id="UP000076858">
    <property type="component" value="Unassembled WGS sequence"/>
</dbReference>
<keyword evidence="7 16" id="KW-1133">Transmembrane helix</keyword>
<dbReference type="Gene3D" id="3.40.50.2300">
    <property type="match status" value="3"/>
</dbReference>
<gene>
    <name evidence="19" type="ORF">APZ42_026731</name>
</gene>
<dbReference type="FunFam" id="1.10.510.10:FF:000545">
    <property type="entry name" value="Guanylate cyclase"/>
    <property type="match status" value="1"/>
</dbReference>
<dbReference type="InterPro" id="IPR001245">
    <property type="entry name" value="Ser-Thr/Tyr_kinase_cat_dom"/>
</dbReference>
<evidence type="ECO:0000256" key="7">
    <source>
        <dbReference type="ARBA" id="ARBA00022989"/>
    </source>
</evidence>
<feature type="domain" description="Guanylate cyclase" evidence="18">
    <location>
        <begin position="1004"/>
        <end position="1134"/>
    </location>
</feature>
<keyword evidence="6" id="KW-0547">Nucleotide-binding</keyword>
<evidence type="ECO:0000259" key="18">
    <source>
        <dbReference type="PROSITE" id="PS50125"/>
    </source>
</evidence>
<proteinExistence type="inferred from homology"/>
<feature type="compositionally biased region" description="Basic and acidic residues" evidence="15">
    <location>
        <begin position="1608"/>
        <end position="1619"/>
    </location>
</feature>
<keyword evidence="9" id="KW-0675">Receptor</keyword>
<dbReference type="OrthoDB" id="5984008at2759"/>
<dbReference type="SUPFAM" id="SSF56112">
    <property type="entry name" value="Protein kinase-like (PK-like)"/>
    <property type="match status" value="1"/>
</dbReference>
<evidence type="ECO:0000256" key="16">
    <source>
        <dbReference type="SAM" id="Phobius"/>
    </source>
</evidence>
<feature type="transmembrane region" description="Helical" evidence="16">
    <location>
        <begin position="573"/>
        <end position="593"/>
    </location>
</feature>
<dbReference type="GO" id="GO:0005886">
    <property type="term" value="C:plasma membrane"/>
    <property type="evidence" value="ECO:0007669"/>
    <property type="project" value="TreeGrafter"/>
</dbReference>
<dbReference type="Gene3D" id="3.30.70.1230">
    <property type="entry name" value="Nucleotide cyclase"/>
    <property type="match status" value="1"/>
</dbReference>
<dbReference type="InterPro" id="IPR001054">
    <property type="entry name" value="A/G_cyclase"/>
</dbReference>
<feature type="transmembrane region" description="Helical" evidence="16">
    <location>
        <begin position="52"/>
        <end position="69"/>
    </location>
</feature>
<keyword evidence="12 14" id="KW-0141">cGMP biosynthesis</keyword>
<evidence type="ECO:0000256" key="6">
    <source>
        <dbReference type="ARBA" id="ARBA00022741"/>
    </source>
</evidence>
<dbReference type="GO" id="GO:0005524">
    <property type="term" value="F:ATP binding"/>
    <property type="evidence" value="ECO:0007669"/>
    <property type="project" value="InterPro"/>
</dbReference>
<feature type="region of interest" description="Disordered" evidence="15">
    <location>
        <begin position="1354"/>
        <end position="1467"/>
    </location>
</feature>
<evidence type="ECO:0000256" key="9">
    <source>
        <dbReference type="ARBA" id="ARBA00023170"/>
    </source>
</evidence>
<dbReference type="GO" id="GO:0004383">
    <property type="term" value="F:guanylate cyclase activity"/>
    <property type="evidence" value="ECO:0007669"/>
    <property type="project" value="UniProtKB-EC"/>
</dbReference>
<dbReference type="Gene3D" id="1.10.510.10">
    <property type="entry name" value="Transferase(Phosphotransferase) domain 1"/>
    <property type="match status" value="1"/>
</dbReference>
<comment type="caution">
    <text evidence="19">The sequence shown here is derived from an EMBL/GenBank/DDBJ whole genome shotgun (WGS) entry which is preliminary data.</text>
</comment>
<evidence type="ECO:0000256" key="2">
    <source>
        <dbReference type="ARBA" id="ARBA00004479"/>
    </source>
</evidence>
<feature type="domain" description="Protein kinase" evidence="17">
    <location>
        <begin position="648"/>
        <end position="940"/>
    </location>
</feature>
<comment type="similarity">
    <text evidence="13">Belongs to the adenylyl cyclase class-4/guanylyl cyclase family.</text>
</comment>
<reference evidence="19 20" key="1">
    <citation type="submission" date="2016-03" db="EMBL/GenBank/DDBJ databases">
        <title>EvidentialGene: Evidence-directed Construction of Genes on Genomes.</title>
        <authorList>
            <person name="Gilbert D.G."/>
            <person name="Choi J.-H."/>
            <person name="Mockaitis K."/>
            <person name="Colbourne J."/>
            <person name="Pfrender M."/>
        </authorList>
    </citation>
    <scope>NUCLEOTIDE SEQUENCE [LARGE SCALE GENOMIC DNA]</scope>
    <source>
        <strain evidence="19 20">Xinb3</strain>
        <tissue evidence="19">Complete organism</tissue>
    </source>
</reference>
<comment type="subcellular location">
    <subcellularLocation>
        <location evidence="2">Membrane</location>
        <topology evidence="2">Single-pass type I membrane protein</topology>
    </subcellularLocation>
</comment>
<dbReference type="Pfam" id="PF00211">
    <property type="entry name" value="Guanylate_cyc"/>
    <property type="match status" value="1"/>
</dbReference>
<dbReference type="PROSITE" id="PS00452">
    <property type="entry name" value="GUANYLATE_CYCLASE_1"/>
    <property type="match status" value="1"/>
</dbReference>
<dbReference type="PROSITE" id="PS50125">
    <property type="entry name" value="GUANYLATE_CYCLASE_2"/>
    <property type="match status" value="1"/>
</dbReference>
<dbReference type="InterPro" id="IPR050401">
    <property type="entry name" value="Cyclic_nucleotide_synthase"/>
</dbReference>
<feature type="compositionally biased region" description="Polar residues" evidence="15">
    <location>
        <begin position="1442"/>
        <end position="1459"/>
    </location>
</feature>
<dbReference type="GO" id="GO:0004672">
    <property type="term" value="F:protein kinase activity"/>
    <property type="evidence" value="ECO:0007669"/>
    <property type="project" value="InterPro"/>
</dbReference>
<evidence type="ECO:0000256" key="3">
    <source>
        <dbReference type="ARBA" id="ARBA00012202"/>
    </source>
</evidence>
<dbReference type="GO" id="GO:0007168">
    <property type="term" value="P:receptor guanylyl cyclase signaling pathway"/>
    <property type="evidence" value="ECO:0007669"/>
    <property type="project" value="TreeGrafter"/>
</dbReference>
<dbReference type="STRING" id="35525.A0A164RWQ6"/>
<feature type="region of interest" description="Disordered" evidence="15">
    <location>
        <begin position="1296"/>
        <end position="1331"/>
    </location>
</feature>
<evidence type="ECO:0000259" key="17">
    <source>
        <dbReference type="PROSITE" id="PS50011"/>
    </source>
</evidence>
<evidence type="ECO:0000256" key="13">
    <source>
        <dbReference type="RuleBase" id="RU000405"/>
    </source>
</evidence>
<evidence type="ECO:0000256" key="10">
    <source>
        <dbReference type="ARBA" id="ARBA00023180"/>
    </source>
</evidence>
<dbReference type="EMBL" id="LRGB01002121">
    <property type="protein sequence ID" value="KZS09018.1"/>
    <property type="molecule type" value="Genomic_DNA"/>
</dbReference>
<feature type="compositionally biased region" description="Basic and acidic residues" evidence="15">
    <location>
        <begin position="1384"/>
        <end position="1395"/>
    </location>
</feature>
<evidence type="ECO:0000256" key="15">
    <source>
        <dbReference type="SAM" id="MobiDB-lite"/>
    </source>
</evidence>
<dbReference type="InterPro" id="IPR011009">
    <property type="entry name" value="Kinase-like_dom_sf"/>
</dbReference>
<dbReference type="Pfam" id="PF07714">
    <property type="entry name" value="PK_Tyr_Ser-Thr"/>
    <property type="match status" value="1"/>
</dbReference>
<dbReference type="SMART" id="SM00220">
    <property type="entry name" value="S_TKc"/>
    <property type="match status" value="1"/>
</dbReference>
<dbReference type="PANTHER" id="PTHR11920">
    <property type="entry name" value="GUANYLYL CYCLASE"/>
    <property type="match status" value="1"/>
</dbReference>
<keyword evidence="11 13" id="KW-0456">Lyase</keyword>
<evidence type="ECO:0000313" key="20">
    <source>
        <dbReference type="Proteomes" id="UP000076858"/>
    </source>
</evidence>
<feature type="compositionally biased region" description="Polar residues" evidence="15">
    <location>
        <begin position="1311"/>
        <end position="1331"/>
    </location>
</feature>
<dbReference type="InterPro" id="IPR028082">
    <property type="entry name" value="Peripla_BP_I"/>
</dbReference>
<accession>A0A164RWQ6</accession>
<dbReference type="InterPro" id="IPR001828">
    <property type="entry name" value="ANF_lig-bd_rcpt"/>
</dbReference>
<dbReference type="InterPro" id="IPR018297">
    <property type="entry name" value="A/G_cyclase_CS"/>
</dbReference>